<dbReference type="GO" id="GO:0005737">
    <property type="term" value="C:cytoplasm"/>
    <property type="evidence" value="ECO:0007669"/>
    <property type="project" value="TreeGrafter"/>
</dbReference>
<gene>
    <name evidence="16" type="ORF">SAMN05421877_102148</name>
</gene>
<protein>
    <recommendedName>
        <fullName evidence="11">Probable nicotinate-nucleotide pyrophosphorylase [carboxylating]</fullName>
        <ecNumber evidence="5">2.4.2.19</ecNumber>
    </recommendedName>
    <alternativeName>
        <fullName evidence="9">Quinolinate phosphoribosyltransferase [decarboxylating]</fullName>
    </alternativeName>
</protein>
<comment type="similarity">
    <text evidence="3 12">Belongs to the NadC/ModD family.</text>
</comment>
<evidence type="ECO:0000256" key="10">
    <source>
        <dbReference type="ARBA" id="ARBA00047445"/>
    </source>
</evidence>
<dbReference type="RefSeq" id="WP_103905175.1">
    <property type="nucleotide sequence ID" value="NZ_CP049246.1"/>
</dbReference>
<evidence type="ECO:0000256" key="7">
    <source>
        <dbReference type="ARBA" id="ARBA00022676"/>
    </source>
</evidence>
<evidence type="ECO:0000259" key="14">
    <source>
        <dbReference type="Pfam" id="PF01729"/>
    </source>
</evidence>
<comment type="subunit">
    <text evidence="4">Hexamer formed by 3 homodimers.</text>
</comment>
<dbReference type="InterPro" id="IPR002638">
    <property type="entry name" value="Quinolinate_PRibosylTrfase_C"/>
</dbReference>
<evidence type="ECO:0000256" key="4">
    <source>
        <dbReference type="ARBA" id="ARBA00011218"/>
    </source>
</evidence>
<dbReference type="InterPro" id="IPR036068">
    <property type="entry name" value="Nicotinate_pribotase-like_C"/>
</dbReference>
<dbReference type="EMBL" id="FNUT01000002">
    <property type="protein sequence ID" value="SEF68849.1"/>
    <property type="molecule type" value="Genomic_DNA"/>
</dbReference>
<dbReference type="FunFam" id="3.20.20.70:FF:000030">
    <property type="entry name" value="Nicotinate-nucleotide pyrophosphorylase, carboxylating"/>
    <property type="match status" value="1"/>
</dbReference>
<dbReference type="FunFam" id="3.90.1170.20:FF:000001">
    <property type="entry name" value="Nicotinate-nucleotide diphosphorylase (Carboxylating)"/>
    <property type="match status" value="1"/>
</dbReference>
<feature type="domain" description="Quinolinate phosphoribosyl transferase C-terminal" evidence="14">
    <location>
        <begin position="112"/>
        <end position="281"/>
    </location>
</feature>
<evidence type="ECO:0000256" key="11">
    <source>
        <dbReference type="ARBA" id="ARBA00069173"/>
    </source>
</evidence>
<dbReference type="SUPFAM" id="SSF54675">
    <property type="entry name" value="Nicotinate/Quinolinate PRTase N-terminal domain-like"/>
    <property type="match status" value="1"/>
</dbReference>
<dbReference type="Pfam" id="PF02749">
    <property type="entry name" value="QRPTase_N"/>
    <property type="match status" value="1"/>
</dbReference>
<dbReference type="Pfam" id="PF01729">
    <property type="entry name" value="QRPTase_C"/>
    <property type="match status" value="1"/>
</dbReference>
<proteinExistence type="inferred from homology"/>
<feature type="binding site" evidence="13">
    <location>
        <position position="167"/>
    </location>
    <ligand>
        <name>substrate</name>
    </ligand>
</feature>
<feature type="binding site" evidence="13">
    <location>
        <position position="100"/>
    </location>
    <ligand>
        <name>substrate</name>
    </ligand>
</feature>
<dbReference type="GO" id="GO:0034213">
    <property type="term" value="P:quinolinate catabolic process"/>
    <property type="evidence" value="ECO:0007669"/>
    <property type="project" value="TreeGrafter"/>
</dbReference>
<sequence>MEKEFKDKLVHFVQEALVEDVGAGDYTSLSTIKEDQLGQAQLLVKELGILAGVDVAAEIFHQLDSDMEFEQLISDGSAVRPGDIAFRLKGNIHTILKGERLVLNIMQRMSGIATQTSKYVLAVAGTKAKVLDTRKTTPLLRFLEKKAVEIGGGVNHRFGLYDMILIKDNHVDYAGGISEAVKAAFAYKKLNDLGIQIEVEVRNFEELQEVLALPTVDRVMFDNFTPAQVQEAVAMVDGRLVTEASGGIKLETIADYAKAGVDYISVGALTHTVKSLDLSLKAKLI</sequence>
<evidence type="ECO:0000256" key="12">
    <source>
        <dbReference type="PIRNR" id="PIRNR006250"/>
    </source>
</evidence>
<feature type="binding site" evidence="13">
    <location>
        <position position="222"/>
    </location>
    <ligand>
        <name>substrate</name>
    </ligand>
</feature>
<dbReference type="SUPFAM" id="SSF51690">
    <property type="entry name" value="Nicotinate/Quinolinate PRTase C-terminal domain-like"/>
    <property type="match status" value="1"/>
</dbReference>
<dbReference type="InterPro" id="IPR004393">
    <property type="entry name" value="NadC"/>
</dbReference>
<evidence type="ECO:0000256" key="8">
    <source>
        <dbReference type="ARBA" id="ARBA00022679"/>
    </source>
</evidence>
<evidence type="ECO:0000256" key="13">
    <source>
        <dbReference type="PIRSR" id="PIRSR006250-1"/>
    </source>
</evidence>
<comment type="pathway">
    <text evidence="2">Cofactor biosynthesis; NAD(+) biosynthesis; nicotinate D-ribonucleotide from quinolinate: step 1/1.</text>
</comment>
<organism evidence="16 17">
    <name type="scientific">Sphingobacterium lactis</name>
    <dbReference type="NCBI Taxonomy" id="797291"/>
    <lineage>
        <taxon>Bacteria</taxon>
        <taxon>Pseudomonadati</taxon>
        <taxon>Bacteroidota</taxon>
        <taxon>Sphingobacteriia</taxon>
        <taxon>Sphingobacteriales</taxon>
        <taxon>Sphingobacteriaceae</taxon>
        <taxon>Sphingobacterium</taxon>
    </lineage>
</organism>
<name>A0A1H5U1G0_9SPHI</name>
<dbReference type="UniPathway" id="UPA00253">
    <property type="reaction ID" value="UER00331"/>
</dbReference>
<dbReference type="InterPro" id="IPR013785">
    <property type="entry name" value="Aldolase_TIM"/>
</dbReference>
<dbReference type="PANTHER" id="PTHR32179">
    <property type="entry name" value="NICOTINATE-NUCLEOTIDE PYROPHOSPHORYLASE [CARBOXYLATING]"/>
    <property type="match status" value="1"/>
</dbReference>
<dbReference type="Gene3D" id="3.20.20.70">
    <property type="entry name" value="Aldolase class I"/>
    <property type="match status" value="1"/>
</dbReference>
<keyword evidence="17" id="KW-1185">Reference proteome</keyword>
<keyword evidence="7 12" id="KW-0328">Glycosyltransferase</keyword>
<keyword evidence="6" id="KW-0662">Pyridine nucleotide biosynthesis</keyword>
<comment type="catalytic activity">
    <reaction evidence="10">
        <text>nicotinate beta-D-ribonucleotide + CO2 + diphosphate = quinolinate + 5-phospho-alpha-D-ribose 1-diphosphate + 2 H(+)</text>
        <dbReference type="Rhea" id="RHEA:12733"/>
        <dbReference type="ChEBI" id="CHEBI:15378"/>
        <dbReference type="ChEBI" id="CHEBI:16526"/>
        <dbReference type="ChEBI" id="CHEBI:29959"/>
        <dbReference type="ChEBI" id="CHEBI:33019"/>
        <dbReference type="ChEBI" id="CHEBI:57502"/>
        <dbReference type="ChEBI" id="CHEBI:58017"/>
        <dbReference type="EC" id="2.4.2.19"/>
    </reaction>
</comment>
<dbReference type="PIRSF" id="PIRSF006250">
    <property type="entry name" value="NadC_ModD"/>
    <property type="match status" value="1"/>
</dbReference>
<evidence type="ECO:0000256" key="2">
    <source>
        <dbReference type="ARBA" id="ARBA00004893"/>
    </source>
</evidence>
<dbReference type="EC" id="2.4.2.19" evidence="5"/>
<comment type="function">
    <text evidence="1">Involved in the catabolism of quinolinic acid (QA).</text>
</comment>
<dbReference type="GO" id="GO:0004514">
    <property type="term" value="F:nicotinate-nucleotide diphosphorylase (carboxylating) activity"/>
    <property type="evidence" value="ECO:0007669"/>
    <property type="project" value="UniProtKB-EC"/>
</dbReference>
<evidence type="ECO:0000256" key="9">
    <source>
        <dbReference type="ARBA" id="ARBA00033102"/>
    </source>
</evidence>
<dbReference type="OrthoDB" id="9782546at2"/>
<feature type="domain" description="Quinolinate phosphoribosyl transferase N-terminal" evidence="15">
    <location>
        <begin position="25"/>
        <end position="110"/>
    </location>
</feature>
<feature type="binding site" evidence="13">
    <location>
        <begin position="266"/>
        <end position="268"/>
    </location>
    <ligand>
        <name>substrate</name>
    </ligand>
</feature>
<reference evidence="17" key="1">
    <citation type="submission" date="2016-10" db="EMBL/GenBank/DDBJ databases">
        <authorList>
            <person name="Varghese N."/>
            <person name="Submissions S."/>
        </authorList>
    </citation>
    <scope>NUCLEOTIDE SEQUENCE [LARGE SCALE GENOMIC DNA]</scope>
    <source>
        <strain evidence="17">DSM 22361</strain>
    </source>
</reference>
<evidence type="ECO:0000256" key="5">
    <source>
        <dbReference type="ARBA" id="ARBA00011944"/>
    </source>
</evidence>
<dbReference type="CDD" id="cd01572">
    <property type="entry name" value="QPRTase"/>
    <property type="match status" value="1"/>
</dbReference>
<dbReference type="PANTHER" id="PTHR32179:SF3">
    <property type="entry name" value="NICOTINATE-NUCLEOTIDE PYROPHOSPHORYLASE [CARBOXYLATING]"/>
    <property type="match status" value="1"/>
</dbReference>
<evidence type="ECO:0000313" key="16">
    <source>
        <dbReference type="EMBL" id="SEF68849.1"/>
    </source>
</evidence>
<feature type="binding site" evidence="13">
    <location>
        <position position="157"/>
    </location>
    <ligand>
        <name>substrate</name>
    </ligand>
</feature>
<dbReference type="Proteomes" id="UP000236731">
    <property type="component" value="Unassembled WGS sequence"/>
</dbReference>
<evidence type="ECO:0000256" key="3">
    <source>
        <dbReference type="ARBA" id="ARBA00009400"/>
    </source>
</evidence>
<evidence type="ECO:0000259" key="15">
    <source>
        <dbReference type="Pfam" id="PF02749"/>
    </source>
</evidence>
<accession>A0A1H5U1G0</accession>
<feature type="binding site" evidence="13">
    <location>
        <position position="200"/>
    </location>
    <ligand>
        <name>substrate</name>
    </ligand>
</feature>
<keyword evidence="8 12" id="KW-0808">Transferase</keyword>
<evidence type="ECO:0000256" key="1">
    <source>
        <dbReference type="ARBA" id="ARBA00003237"/>
    </source>
</evidence>
<dbReference type="NCBIfam" id="TIGR00078">
    <property type="entry name" value="nadC"/>
    <property type="match status" value="1"/>
</dbReference>
<evidence type="ECO:0000256" key="6">
    <source>
        <dbReference type="ARBA" id="ARBA00022642"/>
    </source>
</evidence>
<dbReference type="InterPro" id="IPR027277">
    <property type="entry name" value="NadC/ModD"/>
</dbReference>
<dbReference type="InterPro" id="IPR037128">
    <property type="entry name" value="Quinolinate_PRibosylTase_N_sf"/>
</dbReference>
<evidence type="ECO:0000313" key="17">
    <source>
        <dbReference type="Proteomes" id="UP000236731"/>
    </source>
</evidence>
<feature type="binding site" evidence="13">
    <location>
        <begin position="133"/>
        <end position="135"/>
    </location>
    <ligand>
        <name>substrate</name>
    </ligand>
</feature>
<feature type="binding site" evidence="13">
    <location>
        <begin position="245"/>
        <end position="247"/>
    </location>
    <ligand>
        <name>substrate</name>
    </ligand>
</feature>
<dbReference type="Gene3D" id="3.90.1170.20">
    <property type="entry name" value="Quinolinate phosphoribosyl transferase, N-terminal domain"/>
    <property type="match status" value="1"/>
</dbReference>
<dbReference type="InterPro" id="IPR022412">
    <property type="entry name" value="Quinolinate_PRibosylTrfase_N"/>
</dbReference>
<dbReference type="GO" id="GO:0009435">
    <property type="term" value="P:NAD+ biosynthetic process"/>
    <property type="evidence" value="ECO:0007669"/>
    <property type="project" value="UniProtKB-UniPathway"/>
</dbReference>
<dbReference type="AlphaFoldDB" id="A0A1H5U1G0"/>